<dbReference type="SUPFAM" id="SSF69304">
    <property type="entry name" value="Tricorn protease N-terminal domain"/>
    <property type="match status" value="1"/>
</dbReference>
<evidence type="ECO:0000313" key="3">
    <source>
        <dbReference type="Proteomes" id="UP001499843"/>
    </source>
</evidence>
<comment type="caution">
    <text evidence="2">The sequence shown here is derived from an EMBL/GenBank/DDBJ whole genome shotgun (WGS) entry which is preliminary data.</text>
</comment>
<sequence length="345" mass="37349">MKSEEELARALRTIGERAEVLDLLPRVAERRRRRRARRARAALAAVCAVVLGWSVVALWPARQAPVIGTPEPVTAVERMWPRAVFTMPGRYRPLAAIDATRVLVTAEPGTIEVYDSATGRSRTVVTLPDLRHRVAASGAWVVWMDDEEVGFAPTDGTGEAGRQRLPDGDDVDRMEIAGDEVVWSAPLDGVWRMSLPGGTIERVPGSDGLQLAAWPWATDEPLDIRTNPTRLVNLETGETVRIRPARGVEGLRCGPTWCLGVRDGDAVVQRIDGSQARVQPELGGQVGSYPYADRFFDGSAVYDAAAGVLVPIESDEWSSGPGVVAWEARGGGVRVLNLAAIPPAR</sequence>
<keyword evidence="1" id="KW-0812">Transmembrane</keyword>
<organism evidence="2 3">
    <name type="scientific">Nonomuraea monospora</name>
    <dbReference type="NCBI Taxonomy" id="568818"/>
    <lineage>
        <taxon>Bacteria</taxon>
        <taxon>Bacillati</taxon>
        <taxon>Actinomycetota</taxon>
        <taxon>Actinomycetes</taxon>
        <taxon>Streptosporangiales</taxon>
        <taxon>Streptosporangiaceae</taxon>
        <taxon>Nonomuraea</taxon>
    </lineage>
</organism>
<keyword evidence="3" id="KW-1185">Reference proteome</keyword>
<dbReference type="RefSeq" id="WP_344477058.1">
    <property type="nucleotide sequence ID" value="NZ_BAAAQX010000009.1"/>
</dbReference>
<evidence type="ECO:0000313" key="2">
    <source>
        <dbReference type="EMBL" id="GAA2208695.1"/>
    </source>
</evidence>
<proteinExistence type="predicted"/>
<dbReference type="EMBL" id="BAAAQX010000009">
    <property type="protein sequence ID" value="GAA2208695.1"/>
    <property type="molecule type" value="Genomic_DNA"/>
</dbReference>
<keyword evidence="1" id="KW-0472">Membrane</keyword>
<name>A0ABP5PA96_9ACTN</name>
<protein>
    <submittedName>
        <fullName evidence="2">Uncharacterized protein</fullName>
    </submittedName>
</protein>
<feature type="transmembrane region" description="Helical" evidence="1">
    <location>
        <begin position="41"/>
        <end position="61"/>
    </location>
</feature>
<reference evidence="3" key="1">
    <citation type="journal article" date="2019" name="Int. J. Syst. Evol. Microbiol.">
        <title>The Global Catalogue of Microorganisms (GCM) 10K type strain sequencing project: providing services to taxonomists for standard genome sequencing and annotation.</title>
        <authorList>
            <consortium name="The Broad Institute Genomics Platform"/>
            <consortium name="The Broad Institute Genome Sequencing Center for Infectious Disease"/>
            <person name="Wu L."/>
            <person name="Ma J."/>
        </authorList>
    </citation>
    <scope>NUCLEOTIDE SEQUENCE [LARGE SCALE GENOMIC DNA]</scope>
    <source>
        <strain evidence="3">JCM 16114</strain>
    </source>
</reference>
<gene>
    <name evidence="2" type="ORF">GCM10009850_041530</name>
</gene>
<dbReference type="Proteomes" id="UP001499843">
    <property type="component" value="Unassembled WGS sequence"/>
</dbReference>
<evidence type="ECO:0000256" key="1">
    <source>
        <dbReference type="SAM" id="Phobius"/>
    </source>
</evidence>
<accession>A0ABP5PA96</accession>
<keyword evidence="1" id="KW-1133">Transmembrane helix</keyword>